<evidence type="ECO:0000256" key="6">
    <source>
        <dbReference type="ARBA" id="ARBA00023229"/>
    </source>
</evidence>
<keyword evidence="8" id="KW-1185">Reference proteome</keyword>
<dbReference type="InterPro" id="IPR000092">
    <property type="entry name" value="Polyprenyl_synt"/>
</dbReference>
<sequence length="798" mass="90831">MNQLNTKTELADSWYTNAERKAAHYLALLQEELGHKSYRDTLLTDFRLWEKELIKPSAWQSALSLAGRKPDYKDYGKFLRWQRLTGGLDDYLERSVTYMYMRDLGKDLASPSTQRRIEKLVAFLKQHLIPSSDSSNDSKGIPEHMSLAGIYRWAQREGVELAVIWAINKLRRVSDRIPPEMNAEHAVRKLIKIMIGVVLHVMDDMDDHIPPAERSRRLDQGIRLGYSYGLTYPFIDDLMDSGVLDDAEKSQYARMIRHTLLHGSVPDVKNWTGNNAGLIQYVHGELREAFETIRKHQNPESLPIFYEQSYVFFQSQDIDRDKSPKVSNYTNEELLLPIIIKSASSRLIVRSVIGAQEDEAFDQRTFYFGLYNQLADDFADMYDDLAAGAVTPYTYYWSNHRERPDLLNPFELYWAVVAHLIHRVYRSQPTARKVILERAIGGIKRFKQKVGVDTYQSFMRVFAVGDASFDNMLERLIQKADRVDFFDKLLREQMVSTLRSNREQKERFSETVKGLREEINALLPLQAQGGSEILGESLTDAANYSLEGSGKRIRPIVAWVMCVEEYGLSPSSIAPLIRSLEYMHTASLIFDDLPTQDNSSSRRGKPTLHLVHNSATAELTGLFLIQKAIEEQSSLTGFSPKSVLQLIQYSSSKAADMCRGQEMDLRTRGQALTLEELNILCYYKTGIAFEASLLMPAILAGADEKEIQALKKYAYHAGIAFQIKDDLLDAEGNVAMLGKPVGQDESNSSSTFVTLFGKDGATKTMWEHFCLASEALNELPRDSAFLAHLLHYLIQRQS</sequence>
<name>A0A2R5ELN7_9BACL</name>
<dbReference type="PROSITE" id="PS00723">
    <property type="entry name" value="POLYPRENYL_SYNTHASE_1"/>
    <property type="match status" value="1"/>
</dbReference>
<dbReference type="InterPro" id="IPR008949">
    <property type="entry name" value="Isoprenoid_synthase_dom_sf"/>
</dbReference>
<evidence type="ECO:0000313" key="7">
    <source>
        <dbReference type="EMBL" id="GBG07552.1"/>
    </source>
</evidence>
<accession>A0A2R5ELN7</accession>
<reference evidence="7 8" key="1">
    <citation type="submission" date="2017-08" db="EMBL/GenBank/DDBJ databases">
        <title>Substantial Increase in Enzyme Production by Combined Drug-Resistance Mutations in Paenibacillus agaridevorans.</title>
        <authorList>
            <person name="Tanaka Y."/>
            <person name="Funane K."/>
            <person name="Hosaka T."/>
            <person name="Shiwa Y."/>
            <person name="Fujita N."/>
            <person name="Miyazaki T."/>
            <person name="Yoshikawa H."/>
            <person name="Murakami K."/>
            <person name="Kasahara K."/>
            <person name="Inaoka T."/>
            <person name="Hiraga Y."/>
            <person name="Ochi K."/>
        </authorList>
    </citation>
    <scope>NUCLEOTIDE SEQUENCE [LARGE SCALE GENOMIC DNA]</scope>
    <source>
        <strain evidence="7 8">T-3040</strain>
    </source>
</reference>
<evidence type="ECO:0000256" key="3">
    <source>
        <dbReference type="ARBA" id="ARBA00022679"/>
    </source>
</evidence>
<comment type="similarity">
    <text evidence="2">Belongs to the FPP/GGPP synthase family.</text>
</comment>
<protein>
    <submittedName>
        <fullName evidence="7">Geranyl transferase</fullName>
    </submittedName>
</protein>
<keyword evidence="3 7" id="KW-0808">Transferase</keyword>
<dbReference type="PANTHER" id="PTHR43281">
    <property type="entry name" value="FARNESYL DIPHOSPHATE SYNTHASE"/>
    <property type="match status" value="1"/>
</dbReference>
<dbReference type="CDD" id="cd00685">
    <property type="entry name" value="Trans_IPPS_HT"/>
    <property type="match status" value="1"/>
</dbReference>
<dbReference type="GO" id="GO:0008299">
    <property type="term" value="P:isoprenoid biosynthetic process"/>
    <property type="evidence" value="ECO:0007669"/>
    <property type="project" value="UniProtKB-KW"/>
</dbReference>
<evidence type="ECO:0000313" key="8">
    <source>
        <dbReference type="Proteomes" id="UP000245202"/>
    </source>
</evidence>
<dbReference type="SFLD" id="SFLDS00005">
    <property type="entry name" value="Isoprenoid_Synthase_Type_I"/>
    <property type="match status" value="1"/>
</dbReference>
<dbReference type="RefSeq" id="WP_108992586.1">
    <property type="nucleotide sequence ID" value="NZ_BDQX01000098.1"/>
</dbReference>
<dbReference type="Proteomes" id="UP000245202">
    <property type="component" value="Unassembled WGS sequence"/>
</dbReference>
<dbReference type="InterPro" id="IPR033749">
    <property type="entry name" value="Polyprenyl_synt_CS"/>
</dbReference>
<dbReference type="SUPFAM" id="SSF48576">
    <property type="entry name" value="Terpenoid synthases"/>
    <property type="match status" value="2"/>
</dbReference>
<dbReference type="PANTHER" id="PTHR43281:SF1">
    <property type="entry name" value="FARNESYL DIPHOSPHATE SYNTHASE"/>
    <property type="match status" value="1"/>
</dbReference>
<dbReference type="Gene3D" id="1.10.600.10">
    <property type="entry name" value="Farnesyl Diphosphate Synthase"/>
    <property type="match status" value="1"/>
</dbReference>
<keyword evidence="4" id="KW-0479">Metal-binding</keyword>
<evidence type="ECO:0000256" key="1">
    <source>
        <dbReference type="ARBA" id="ARBA00001946"/>
    </source>
</evidence>
<organism evidence="7 8">
    <name type="scientific">Paenibacillus agaridevorans</name>
    <dbReference type="NCBI Taxonomy" id="171404"/>
    <lineage>
        <taxon>Bacteria</taxon>
        <taxon>Bacillati</taxon>
        <taxon>Bacillota</taxon>
        <taxon>Bacilli</taxon>
        <taxon>Bacillales</taxon>
        <taxon>Paenibacillaceae</taxon>
        <taxon>Paenibacillus</taxon>
    </lineage>
</organism>
<evidence type="ECO:0000256" key="5">
    <source>
        <dbReference type="ARBA" id="ARBA00022842"/>
    </source>
</evidence>
<evidence type="ECO:0000256" key="2">
    <source>
        <dbReference type="ARBA" id="ARBA00006706"/>
    </source>
</evidence>
<comment type="cofactor">
    <cofactor evidence="1">
        <name>Mg(2+)</name>
        <dbReference type="ChEBI" id="CHEBI:18420"/>
    </cofactor>
</comment>
<dbReference type="EMBL" id="BDQX01000098">
    <property type="protein sequence ID" value="GBG07552.1"/>
    <property type="molecule type" value="Genomic_DNA"/>
</dbReference>
<keyword evidence="5" id="KW-0460">Magnesium</keyword>
<dbReference type="AlphaFoldDB" id="A0A2R5ELN7"/>
<dbReference type="GO" id="GO:0004659">
    <property type="term" value="F:prenyltransferase activity"/>
    <property type="evidence" value="ECO:0007669"/>
    <property type="project" value="InterPro"/>
</dbReference>
<proteinExistence type="inferred from homology"/>
<gene>
    <name evidence="7" type="ORF">PAT3040_02105</name>
</gene>
<comment type="caution">
    <text evidence="7">The sequence shown here is derived from an EMBL/GenBank/DDBJ whole genome shotgun (WGS) entry which is preliminary data.</text>
</comment>
<dbReference type="Pfam" id="PF00348">
    <property type="entry name" value="polyprenyl_synt"/>
    <property type="match status" value="1"/>
</dbReference>
<keyword evidence="6" id="KW-0414">Isoprene biosynthesis</keyword>
<evidence type="ECO:0000256" key="4">
    <source>
        <dbReference type="ARBA" id="ARBA00022723"/>
    </source>
</evidence>
<dbReference type="GO" id="GO:0046872">
    <property type="term" value="F:metal ion binding"/>
    <property type="evidence" value="ECO:0007669"/>
    <property type="project" value="UniProtKB-KW"/>
</dbReference>